<keyword evidence="9 10" id="KW-0486">Methionine biosynthesis</keyword>
<feature type="binding site" evidence="10">
    <location>
        <position position="490"/>
    </location>
    <ligand>
        <name>L-methionine</name>
        <dbReference type="ChEBI" id="CHEBI:57844"/>
    </ligand>
</feature>
<comment type="pathway">
    <text evidence="2 10">Amino-acid biosynthesis; L-methionine biosynthesis via de novo pathway; L-methionine from L-homocysteine (MetE route): step 1/1.</text>
</comment>
<dbReference type="EC" id="2.1.1.14" evidence="10"/>
<sequence>MVQAHSLGFPRIGVHREMKKAVEAYWSGESSREGLEDAGRELRARHWRQQAEAGLDYVPVGDFSWYDHVLDTSVLLGAVPERFSKSARNVDLDTYFRMARGKSSDGAEATPCEMTKWFDTNYHYLVPELHAGMIFEQGSSKLFDETRDAIEQGYHPKPVLVGPLTWLWLGKAKGEDFDKLELLDRLIPAYVRILGRLSEMGAEWVQLDEPILALDLPEEWREGFTRAYNLLVNRGPKVMVAAYYGSLGDNRDLACSVPVDGLHVDGVRGASELEGVAEALPPGTLLSAGVIDGRNVWRADLEQLLARLRDLERVLGSERLWVAPSCSLLHVPVDLAEEHGLDEQLRGWLAFAVQKLDEVALLKRALNEGREPVAKELTVSAAAAGSRRESDRVRRDGVRERLAGLTPAMARRDHPYAERRRHQRTNLRLPELPTTSIGSFPQTAEIRRARREYKAGRLSEADYDAAMKATIAEDVRLQEEIGLDMLVHGEPERPDMVEYFGQQLDGFAFTTNGWVQSYGSRCVRPPVIYGDVNRPEPMTVDWSLYAQSLTDKPMKGMLTGPVTILQWSFVRDDQPRADTARQIALAMRDEVSDLESAGLRAIQVDEPALREGLPLRRADRQDYLDWAVEAFRIATSGVSDATQIHTHMCYAEFNDIIETIAALDADVISVEASRSEMELLEVFRDYEYPNEIGPGVYDIHSPRVPSVEEMVALLEKAEQVIPRDRLWVNPDCGLKTRGWEQVRPALGHMVAAARKMRERQPVS</sequence>
<keyword evidence="7 10" id="KW-0479">Metal-binding</keyword>
<accession>A0ABV4TSQ9</accession>
<evidence type="ECO:0000256" key="6">
    <source>
        <dbReference type="ARBA" id="ARBA00022679"/>
    </source>
</evidence>
<feature type="binding site" evidence="10">
    <location>
        <position position="647"/>
    </location>
    <ligand>
        <name>Zn(2+)</name>
        <dbReference type="ChEBI" id="CHEBI:29105"/>
        <note>catalytic</note>
    </ligand>
</feature>
<dbReference type="Gene3D" id="3.20.20.210">
    <property type="match status" value="2"/>
</dbReference>
<feature type="active site" description="Proton donor" evidence="10">
    <location>
        <position position="700"/>
    </location>
</feature>
<comment type="cofactor">
    <cofactor evidence="10">
        <name>Zn(2+)</name>
        <dbReference type="ChEBI" id="CHEBI:29105"/>
    </cofactor>
    <text evidence="10">Binds 1 zinc ion per subunit.</text>
</comment>
<keyword evidence="10" id="KW-0677">Repeat</keyword>
<feature type="binding site" evidence="10">
    <location>
        <begin position="521"/>
        <end position="522"/>
    </location>
    <ligand>
        <name>5-methyltetrahydropteroyltri-L-glutamate</name>
        <dbReference type="ChEBI" id="CHEBI:58207"/>
    </ligand>
</feature>
<dbReference type="EMBL" id="JBGUAW010000002">
    <property type="protein sequence ID" value="MFA9460042.1"/>
    <property type="molecule type" value="Genomic_DNA"/>
</dbReference>
<evidence type="ECO:0000256" key="1">
    <source>
        <dbReference type="ARBA" id="ARBA00002777"/>
    </source>
</evidence>
<proteinExistence type="inferred from homology"/>
<dbReference type="HAMAP" id="MF_00172">
    <property type="entry name" value="Meth_synth"/>
    <property type="match status" value="1"/>
</dbReference>
<feature type="binding site" evidence="10">
    <location>
        <position position="567"/>
    </location>
    <ligand>
        <name>5-methyltetrahydropteroyltri-L-glutamate</name>
        <dbReference type="ChEBI" id="CHEBI:58207"/>
    </ligand>
</feature>
<evidence type="ECO:0000256" key="8">
    <source>
        <dbReference type="ARBA" id="ARBA00022833"/>
    </source>
</evidence>
<dbReference type="Pfam" id="PF01717">
    <property type="entry name" value="Meth_synt_2"/>
    <property type="match status" value="1"/>
</dbReference>
<evidence type="ECO:0000256" key="2">
    <source>
        <dbReference type="ARBA" id="ARBA00004681"/>
    </source>
</evidence>
<evidence type="ECO:0000256" key="9">
    <source>
        <dbReference type="ARBA" id="ARBA00023167"/>
    </source>
</evidence>
<reference evidence="13 14" key="1">
    <citation type="submission" date="2024-08" db="EMBL/GenBank/DDBJ databases">
        <title>Whole-genome sequencing of halo(alkali)philic microorganisms from hypersaline lakes.</title>
        <authorList>
            <person name="Sorokin D.Y."/>
            <person name="Merkel A.Y."/>
            <person name="Messina E."/>
            <person name="Yakimov M."/>
        </authorList>
    </citation>
    <scope>NUCLEOTIDE SEQUENCE [LARGE SCALE GENOMIC DNA]</scope>
    <source>
        <strain evidence="13 14">Cl-TMA</strain>
    </source>
</reference>
<feature type="binding site" evidence="10">
    <location>
        <position position="671"/>
    </location>
    <ligand>
        <name>Zn(2+)</name>
        <dbReference type="ChEBI" id="CHEBI:29105"/>
        <note>catalytic</note>
    </ligand>
</feature>
<comment type="catalytic activity">
    <reaction evidence="10">
        <text>5-methyltetrahydropteroyltri-L-glutamate + L-homocysteine = tetrahydropteroyltri-L-glutamate + L-methionine</text>
        <dbReference type="Rhea" id="RHEA:21196"/>
        <dbReference type="ChEBI" id="CHEBI:57844"/>
        <dbReference type="ChEBI" id="CHEBI:58140"/>
        <dbReference type="ChEBI" id="CHEBI:58199"/>
        <dbReference type="ChEBI" id="CHEBI:58207"/>
        <dbReference type="EC" id="2.1.1.14"/>
    </reaction>
</comment>
<keyword evidence="5 10" id="KW-0028">Amino-acid biosynthesis</keyword>
<protein>
    <recommendedName>
        <fullName evidence="10">5-methyltetrahydropteroyltriglutamate--homocysteine methyltransferase</fullName>
        <ecNumber evidence="10">2.1.1.14</ecNumber>
    </recommendedName>
    <alternativeName>
        <fullName evidence="10">Cobalamin-independent methionine synthase</fullName>
    </alternativeName>
    <alternativeName>
        <fullName evidence="10">Methionine synthase, vitamin-B12 independent isozyme</fullName>
    </alternativeName>
</protein>
<feature type="domain" description="Cobalamin-independent methionine synthase MetE N-terminal" evidence="12">
    <location>
        <begin position="4"/>
        <end position="314"/>
    </location>
</feature>
<dbReference type="SUPFAM" id="SSF51726">
    <property type="entry name" value="UROD/MetE-like"/>
    <property type="match status" value="2"/>
</dbReference>
<feature type="binding site" evidence="10">
    <location>
        <position position="116"/>
    </location>
    <ligand>
        <name>5-methyltetrahydropteroyltri-L-glutamate</name>
        <dbReference type="ChEBI" id="CHEBI:58207"/>
    </ligand>
</feature>
<dbReference type="Pfam" id="PF08267">
    <property type="entry name" value="Meth_synt_1"/>
    <property type="match status" value="1"/>
</dbReference>
<evidence type="ECO:0000256" key="5">
    <source>
        <dbReference type="ARBA" id="ARBA00022605"/>
    </source>
</evidence>
<comment type="caution">
    <text evidence="13">The sequence shown here is derived from an EMBL/GenBank/DDBJ whole genome shotgun (WGS) entry which is preliminary data.</text>
</comment>
<name>A0ABV4TSQ9_9GAMM</name>
<gene>
    <name evidence="10 13" type="primary">metE</name>
    <name evidence="13" type="ORF">ACERLL_04315</name>
</gene>
<feature type="binding site" evidence="10">
    <location>
        <position position="605"/>
    </location>
    <ligand>
        <name>L-homocysteine</name>
        <dbReference type="ChEBI" id="CHEBI:58199"/>
    </ligand>
</feature>
<evidence type="ECO:0000313" key="14">
    <source>
        <dbReference type="Proteomes" id="UP001575181"/>
    </source>
</evidence>
<organism evidence="13 14">
    <name type="scientific">Thiohalorhabdus methylotrophus</name>
    <dbReference type="NCBI Taxonomy" id="3242694"/>
    <lineage>
        <taxon>Bacteria</taxon>
        <taxon>Pseudomonadati</taxon>
        <taxon>Pseudomonadota</taxon>
        <taxon>Gammaproteobacteria</taxon>
        <taxon>Thiohalorhabdales</taxon>
        <taxon>Thiohalorhabdaceae</taxon>
        <taxon>Thiohalorhabdus</taxon>
    </lineage>
</organism>
<evidence type="ECO:0000259" key="12">
    <source>
        <dbReference type="Pfam" id="PF08267"/>
    </source>
</evidence>
<evidence type="ECO:0000256" key="7">
    <source>
        <dbReference type="ARBA" id="ARBA00022723"/>
    </source>
</evidence>
<dbReference type="InterPro" id="IPR002629">
    <property type="entry name" value="Met_Synth_C/arc"/>
</dbReference>
<dbReference type="GO" id="GO:0032259">
    <property type="term" value="P:methylation"/>
    <property type="evidence" value="ECO:0007669"/>
    <property type="project" value="UniProtKB-KW"/>
</dbReference>
<feature type="binding site" evidence="10">
    <location>
        <begin position="437"/>
        <end position="439"/>
    </location>
    <ligand>
        <name>L-methionine</name>
        <dbReference type="ChEBI" id="CHEBI:57844"/>
    </ligand>
</feature>
<evidence type="ECO:0000256" key="4">
    <source>
        <dbReference type="ARBA" id="ARBA00022603"/>
    </source>
</evidence>
<dbReference type="Proteomes" id="UP001575181">
    <property type="component" value="Unassembled WGS sequence"/>
</dbReference>
<dbReference type="NCBIfam" id="TIGR01371">
    <property type="entry name" value="met_syn_B12ind"/>
    <property type="match status" value="1"/>
</dbReference>
<dbReference type="CDD" id="cd03312">
    <property type="entry name" value="CIMS_N_terminal_like"/>
    <property type="match status" value="1"/>
</dbReference>
<feature type="binding site" evidence="10">
    <location>
        <position position="490"/>
    </location>
    <ligand>
        <name>L-homocysteine</name>
        <dbReference type="ChEBI" id="CHEBI:58199"/>
    </ligand>
</feature>
<keyword evidence="6 10" id="KW-0808">Transferase</keyword>
<comment type="similarity">
    <text evidence="3 10">Belongs to the vitamin-B12 independent methionine synthase family.</text>
</comment>
<dbReference type="PIRSF" id="PIRSF000382">
    <property type="entry name" value="MeTrfase_B12_ind"/>
    <property type="match status" value="1"/>
</dbReference>
<keyword evidence="14" id="KW-1185">Reference proteome</keyword>
<evidence type="ECO:0000259" key="11">
    <source>
        <dbReference type="Pfam" id="PF01717"/>
    </source>
</evidence>
<dbReference type="PANTHER" id="PTHR30519">
    <property type="entry name" value="5-METHYLTETRAHYDROPTEROYLTRIGLUTAMATE--HOMOCYSTEINE METHYLTRANSFERASE"/>
    <property type="match status" value="1"/>
</dbReference>
<keyword evidence="8 10" id="KW-0862">Zinc</keyword>
<feature type="binding site" evidence="10">
    <location>
        <position position="611"/>
    </location>
    <ligand>
        <name>5-methyltetrahydropteroyltri-L-glutamate</name>
        <dbReference type="ChEBI" id="CHEBI:58207"/>
    </ligand>
</feature>
<dbReference type="InterPro" id="IPR006276">
    <property type="entry name" value="Cobalamin-indep_Met_synthase"/>
</dbReference>
<feature type="binding site" evidence="10">
    <location>
        <position position="649"/>
    </location>
    <ligand>
        <name>Zn(2+)</name>
        <dbReference type="ChEBI" id="CHEBI:29105"/>
        <note>catalytic</note>
    </ligand>
</feature>
<evidence type="ECO:0000256" key="10">
    <source>
        <dbReference type="HAMAP-Rule" id="MF_00172"/>
    </source>
</evidence>
<dbReference type="RefSeq" id="WP_373654817.1">
    <property type="nucleotide sequence ID" value="NZ_JBGUAW010000002.1"/>
</dbReference>
<dbReference type="GO" id="GO:0003871">
    <property type="term" value="F:5-methyltetrahydropteroyltriglutamate-homocysteine S-methyltransferase activity"/>
    <property type="evidence" value="ECO:0007669"/>
    <property type="project" value="UniProtKB-EC"/>
</dbReference>
<feature type="binding site" evidence="10">
    <location>
        <position position="605"/>
    </location>
    <ligand>
        <name>L-methionine</name>
        <dbReference type="ChEBI" id="CHEBI:57844"/>
    </ligand>
</feature>
<comment type="function">
    <text evidence="1 10">Catalyzes the transfer of a methyl group from 5-methyltetrahydrofolate to homocysteine resulting in methionine formation.</text>
</comment>
<feature type="binding site" evidence="10">
    <location>
        <position position="732"/>
    </location>
    <ligand>
        <name>Zn(2+)</name>
        <dbReference type="ChEBI" id="CHEBI:29105"/>
        <note>catalytic</note>
    </ligand>
</feature>
<dbReference type="InterPro" id="IPR013215">
    <property type="entry name" value="Cbl-indep_Met_Synth_N"/>
</dbReference>
<dbReference type="InterPro" id="IPR038071">
    <property type="entry name" value="UROD/MetE-like_sf"/>
</dbReference>
<evidence type="ECO:0000256" key="3">
    <source>
        <dbReference type="ARBA" id="ARBA00009553"/>
    </source>
</evidence>
<keyword evidence="4 10" id="KW-0489">Methyltransferase</keyword>
<feature type="binding site" evidence="10">
    <location>
        <begin position="16"/>
        <end position="19"/>
    </location>
    <ligand>
        <name>5-methyltetrahydropteroyltri-L-glutamate</name>
        <dbReference type="ChEBI" id="CHEBI:58207"/>
    </ligand>
</feature>
<feature type="binding site" evidence="10">
    <location>
        <begin position="437"/>
        <end position="439"/>
    </location>
    <ligand>
        <name>L-homocysteine</name>
        <dbReference type="ChEBI" id="CHEBI:58199"/>
    </ligand>
</feature>
<feature type="domain" description="Cobalamin-independent methionine synthase MetE C-terminal/archaeal" evidence="11">
    <location>
        <begin position="432"/>
        <end position="754"/>
    </location>
</feature>
<dbReference type="NCBIfam" id="NF003556">
    <property type="entry name" value="PRK05222.1"/>
    <property type="match status" value="1"/>
</dbReference>
<evidence type="ECO:0000313" key="13">
    <source>
        <dbReference type="EMBL" id="MFA9460042.1"/>
    </source>
</evidence>
<dbReference type="CDD" id="cd03311">
    <property type="entry name" value="CIMS_C_terminal_like"/>
    <property type="match status" value="1"/>
</dbReference>